<dbReference type="InterPro" id="IPR036444">
    <property type="entry name" value="PLipase_A2_dom_sf"/>
</dbReference>
<protein>
    <recommendedName>
        <fullName evidence="5">Phospholipase A(2)</fullName>
    </recommendedName>
</protein>
<dbReference type="SUPFAM" id="SSF48619">
    <property type="entry name" value="Phospholipase A2, PLA2"/>
    <property type="match status" value="1"/>
</dbReference>
<evidence type="ECO:0000313" key="4">
    <source>
        <dbReference type="Proteomes" id="UP001500880"/>
    </source>
</evidence>
<gene>
    <name evidence="3" type="ORF">GCM10008986_34940</name>
</gene>
<evidence type="ECO:0000313" key="3">
    <source>
        <dbReference type="EMBL" id="GAA0504413.1"/>
    </source>
</evidence>
<reference evidence="4" key="1">
    <citation type="journal article" date="2019" name="Int. J. Syst. Evol. Microbiol.">
        <title>The Global Catalogue of Microorganisms (GCM) 10K type strain sequencing project: providing services to taxonomists for standard genome sequencing and annotation.</title>
        <authorList>
            <consortium name="The Broad Institute Genomics Platform"/>
            <consortium name="The Broad Institute Genome Sequencing Center for Infectious Disease"/>
            <person name="Wu L."/>
            <person name="Ma J."/>
        </authorList>
    </citation>
    <scope>NUCLEOTIDE SEQUENCE [LARGE SCALE GENOMIC DNA]</scope>
    <source>
        <strain evidence="4">JCM 12389</strain>
    </source>
</reference>
<proteinExistence type="predicted"/>
<keyword evidence="2" id="KW-0964">Secreted</keyword>
<dbReference type="RefSeq" id="WP_343844030.1">
    <property type="nucleotide sequence ID" value="NZ_BAAADO010000012.1"/>
</dbReference>
<dbReference type="InterPro" id="IPR033113">
    <property type="entry name" value="PLA2_histidine"/>
</dbReference>
<sequence length="245" mass="27067">MDKSKSRFMTLQQAKNIAGDLKQSDLVKDRIGESSSVSPTVAVTELVVDGELYFKLVTAYYYVNEELQLLVAEAKDHNNNTVEFTEKIWEYDRKSDLYNHKKYVNNELTVRDLLEGGYGKPNEIAEFEDAKRFEGNIEPLDNDTAAGACVFEDPPFGVEPCCLFGGVQYNYCGKYCGVGHDAGGGGAVNACDVCCYFHDTCLIENSDPCPCHANLLDCYGRNSCPGDTTMGLGIRVQATLDGCYF</sequence>
<dbReference type="Proteomes" id="UP001500880">
    <property type="component" value="Unassembled WGS sequence"/>
</dbReference>
<name>A0ABP3LQQ3_9BACI</name>
<accession>A0ABP3LQQ3</accession>
<dbReference type="PROSITE" id="PS00118">
    <property type="entry name" value="PA2_HIS"/>
    <property type="match status" value="1"/>
</dbReference>
<dbReference type="EMBL" id="BAAADO010000012">
    <property type="protein sequence ID" value="GAA0504413.1"/>
    <property type="molecule type" value="Genomic_DNA"/>
</dbReference>
<comment type="caution">
    <text evidence="3">The sequence shown here is derived from an EMBL/GenBank/DDBJ whole genome shotgun (WGS) entry which is preliminary data.</text>
</comment>
<evidence type="ECO:0000256" key="1">
    <source>
        <dbReference type="ARBA" id="ARBA00004613"/>
    </source>
</evidence>
<organism evidence="3 4">
    <name type="scientific">Salinibacillus aidingensis</name>
    <dbReference type="NCBI Taxonomy" id="237684"/>
    <lineage>
        <taxon>Bacteria</taxon>
        <taxon>Bacillati</taxon>
        <taxon>Bacillota</taxon>
        <taxon>Bacilli</taxon>
        <taxon>Bacillales</taxon>
        <taxon>Bacillaceae</taxon>
        <taxon>Salinibacillus</taxon>
    </lineage>
</organism>
<dbReference type="Gene3D" id="1.20.90.10">
    <property type="entry name" value="Phospholipase A2 domain"/>
    <property type="match status" value="1"/>
</dbReference>
<evidence type="ECO:0000256" key="2">
    <source>
        <dbReference type="ARBA" id="ARBA00022525"/>
    </source>
</evidence>
<evidence type="ECO:0008006" key="5">
    <source>
        <dbReference type="Google" id="ProtNLM"/>
    </source>
</evidence>
<comment type="subcellular location">
    <subcellularLocation>
        <location evidence="1">Secreted</location>
    </subcellularLocation>
</comment>
<keyword evidence="4" id="KW-1185">Reference proteome</keyword>